<dbReference type="SUPFAM" id="SSF54427">
    <property type="entry name" value="NTF2-like"/>
    <property type="match status" value="1"/>
</dbReference>
<evidence type="ECO:0000256" key="2">
    <source>
        <dbReference type="ARBA" id="ARBA00010869"/>
    </source>
</evidence>
<evidence type="ECO:0008006" key="9">
    <source>
        <dbReference type="Google" id="ProtNLM"/>
    </source>
</evidence>
<dbReference type="GO" id="GO:0018114">
    <property type="term" value="F:threonine racemase activity"/>
    <property type="evidence" value="ECO:0007669"/>
    <property type="project" value="TreeGrafter"/>
</dbReference>
<dbReference type="CDD" id="cd01562">
    <property type="entry name" value="Thr-dehyd"/>
    <property type="match status" value="1"/>
</dbReference>
<dbReference type="Gene3D" id="3.40.50.1000">
    <property type="entry name" value="HAD superfamily/HAD-like"/>
    <property type="match status" value="3"/>
</dbReference>
<dbReference type="InterPro" id="IPR023214">
    <property type="entry name" value="HAD_sf"/>
</dbReference>
<reference evidence="7" key="1">
    <citation type="submission" date="2021-01" db="EMBL/GenBank/DDBJ databases">
        <authorList>
            <person name="Kaushik A."/>
        </authorList>
    </citation>
    <scope>NUCLEOTIDE SEQUENCE</scope>
    <source>
        <strain evidence="7">Type strain: AG8-Rh-89/</strain>
    </source>
</reference>
<dbReference type="Gene3D" id="3.40.50.1100">
    <property type="match status" value="3"/>
</dbReference>
<evidence type="ECO:0000259" key="5">
    <source>
        <dbReference type="Pfam" id="PF00291"/>
    </source>
</evidence>
<dbReference type="PANTHER" id="PTHR43050:SF1">
    <property type="entry name" value="SERINE RACEMASE"/>
    <property type="match status" value="1"/>
</dbReference>
<dbReference type="PANTHER" id="PTHR43050">
    <property type="entry name" value="SERINE / THREONINE RACEMASE FAMILY MEMBER"/>
    <property type="match status" value="1"/>
</dbReference>
<comment type="cofactor">
    <cofactor evidence="1">
        <name>pyridoxal 5'-phosphate</name>
        <dbReference type="ChEBI" id="CHEBI:597326"/>
    </cofactor>
</comment>
<dbReference type="InterPro" id="IPR001926">
    <property type="entry name" value="TrpB-like_PALP"/>
</dbReference>
<dbReference type="AlphaFoldDB" id="A0A8H3C4X5"/>
<dbReference type="NCBIfam" id="TIGR01460">
    <property type="entry name" value="HAD-SF-IIA"/>
    <property type="match status" value="1"/>
</dbReference>
<dbReference type="FunFam" id="3.40.50.1100:FF:000005">
    <property type="entry name" value="Threonine dehydratase catabolic"/>
    <property type="match status" value="2"/>
</dbReference>
<feature type="domain" description="SnoaL-like" evidence="6">
    <location>
        <begin position="1021"/>
        <end position="1123"/>
    </location>
</feature>
<dbReference type="GO" id="GO:0030170">
    <property type="term" value="F:pyridoxal phosphate binding"/>
    <property type="evidence" value="ECO:0007669"/>
    <property type="project" value="TreeGrafter"/>
</dbReference>
<dbReference type="GO" id="GO:0030378">
    <property type="term" value="F:serine racemase activity"/>
    <property type="evidence" value="ECO:0007669"/>
    <property type="project" value="TreeGrafter"/>
</dbReference>
<dbReference type="Proteomes" id="UP000663850">
    <property type="component" value="Unassembled WGS sequence"/>
</dbReference>
<comment type="caution">
    <text evidence="7">The sequence shown here is derived from an EMBL/GenBank/DDBJ whole genome shotgun (WGS) entry which is preliminary data.</text>
</comment>
<dbReference type="InterPro" id="IPR036412">
    <property type="entry name" value="HAD-like_sf"/>
</dbReference>
<sequence>MYGFLFRHDYGCSLPPCIVLRSLHGGPRRTPPVVFAFDIDGVLLRGHTPIPAAYEVMKILGGQNELGIKIPFITLTNGGGVIEDARAKELSAQLDTTIKTSQVIQAHTIIRSLVPKYKGKSVLVLGGIGDSVRRVAERISPFYTLTEEERSTTRAADFSTTPIHAVMVFHDPRNWMLDTQVVCDVLQGRYVESSLWKKMKQENPNPVDLIFCNPDLIWRAAFPHPRLGQGGFITAFQAVYQAQFGKTYPFTQYGKPYKDTYDWAKAVLRNQLAEIEQTDLDHVGMPPIYMIGDNPESDIAGANGAGWGSILVHTGVYDPTTGVPPTHTPTHQAKDVGEAVRWALNHGILKPFGELAATWTSFIMPAELAHEHAASVSDVLLAMGVIRSHVHRTPVMTSKTADQLATSAQQGNFPVRLVFKCENLQKIGAFKIRGATNAILQILKSHSGRNPASLTVVTHSSGNHAQALAYAARSVGARACIIMPSNATPAKIAAVRGYGAIVTLCEPILSTREETMQRVIEEERLSHPEQLVEIVPSYDDPRIISGQGTLAVDYMIGDNPESDIAGANGAGWASILVHTGVYDPTTGIPPTHIPSHQAKDVGEAPWMKSKVLDIDIACNYPSMSTEAAYKHAASVSDVLLALGMIRSHVHRTPVMTSTTADQLATNAQQGNFPVQLVFKCENLQKIGAFKIRGATNAILQILQSHPGRNPASLTVVTHSSGNHAQALAYAARSVGARACIIMPSNATPAKIAAVRGYGAIVTLCEPVLSAREETMHRVIEEERVLRPEQLVEIVPSYDDPRIISGQGTLAVEFLEQAEQIGRPLDVLITPIGGGGMLSGCSLAATGLKPGIKVVGAEPAGSGDAYESFNTKTWVPSVNPQTFCDGLLTSTGKLTFPIILDHVDAIFTATEEQIAYAMKFVWERMKLVIEPSSAVPLAVVLYSSGFREAVARWSADKQVPLNIGIVISGGNVDMQTALNIINSVSEGTCYLLWPSSTGTLQPLATPAILNLRMDQSPVAVATKWFEAYSAGDFEGMKSLAADDYTFEDPAFGKLEGERALGMYKMFTSTRDKTEAVWNVHDVKASESDPQRAVVQFEAIYKFNGRPVTNQITSSILVVDGKVKEQVDSFDVPKWAEQSLGLFGWLFGNFSFLQNTVQKKANTSLDGFISKHPL</sequence>
<evidence type="ECO:0000256" key="3">
    <source>
        <dbReference type="ARBA" id="ARBA00022898"/>
    </source>
</evidence>
<dbReference type="EMBL" id="CAJMWZ010003427">
    <property type="protein sequence ID" value="CAE6474141.1"/>
    <property type="molecule type" value="Genomic_DNA"/>
</dbReference>
<dbReference type="InterPro" id="IPR032710">
    <property type="entry name" value="NTF2-like_dom_sf"/>
</dbReference>
<dbReference type="NCBIfam" id="TIGR01456">
    <property type="entry name" value="CECR5"/>
    <property type="match status" value="1"/>
</dbReference>
<keyword evidence="3" id="KW-0663">Pyridoxal phosphate</keyword>
<comment type="similarity">
    <text evidence="2">Belongs to the serine/threonine dehydratase family.</text>
</comment>
<gene>
    <name evidence="7" type="ORF">RDB_LOCUS66366</name>
</gene>
<evidence type="ECO:0000256" key="1">
    <source>
        <dbReference type="ARBA" id="ARBA00001933"/>
    </source>
</evidence>
<dbReference type="InterPro" id="IPR037401">
    <property type="entry name" value="SnoaL-like"/>
</dbReference>
<protein>
    <recommendedName>
        <fullName evidence="9">Threonine dehydratase</fullName>
    </recommendedName>
</protein>
<dbReference type="SUPFAM" id="SSF56784">
    <property type="entry name" value="HAD-like"/>
    <property type="match status" value="2"/>
</dbReference>
<dbReference type="GO" id="GO:0005524">
    <property type="term" value="F:ATP binding"/>
    <property type="evidence" value="ECO:0007669"/>
    <property type="project" value="TreeGrafter"/>
</dbReference>
<accession>A0A8H3C4X5</accession>
<organism evidence="7 8">
    <name type="scientific">Rhizoctonia solani</name>
    <dbReference type="NCBI Taxonomy" id="456999"/>
    <lineage>
        <taxon>Eukaryota</taxon>
        <taxon>Fungi</taxon>
        <taxon>Dikarya</taxon>
        <taxon>Basidiomycota</taxon>
        <taxon>Agaricomycotina</taxon>
        <taxon>Agaricomycetes</taxon>
        <taxon>Cantharellales</taxon>
        <taxon>Ceratobasidiaceae</taxon>
        <taxon>Rhizoctonia</taxon>
    </lineage>
</organism>
<dbReference type="GO" id="GO:0070179">
    <property type="term" value="P:D-serine biosynthetic process"/>
    <property type="evidence" value="ECO:0007669"/>
    <property type="project" value="TreeGrafter"/>
</dbReference>
<dbReference type="Pfam" id="PF12680">
    <property type="entry name" value="SnoaL_2"/>
    <property type="match status" value="1"/>
</dbReference>
<feature type="domain" description="Tryptophan synthase beta chain-like PALP" evidence="5">
    <location>
        <begin position="648"/>
        <end position="940"/>
    </location>
</feature>
<feature type="domain" description="Tryptophan synthase beta chain-like PALP" evidence="5">
    <location>
        <begin position="389"/>
        <end position="554"/>
    </location>
</feature>
<dbReference type="InterPro" id="IPR006357">
    <property type="entry name" value="HAD-SF_hydro_IIA"/>
</dbReference>
<dbReference type="InterPro" id="IPR036052">
    <property type="entry name" value="TrpB-like_PALP_sf"/>
</dbReference>
<dbReference type="InterPro" id="IPR006353">
    <property type="entry name" value="HAD-SF_hydro_IIA_CECR5"/>
</dbReference>
<dbReference type="Pfam" id="PF00291">
    <property type="entry name" value="PALP"/>
    <property type="match status" value="2"/>
</dbReference>
<dbReference type="GO" id="GO:0003941">
    <property type="term" value="F:L-serine ammonia-lyase activity"/>
    <property type="evidence" value="ECO:0007669"/>
    <property type="project" value="TreeGrafter"/>
</dbReference>
<dbReference type="Pfam" id="PF13344">
    <property type="entry name" value="Hydrolase_6"/>
    <property type="match status" value="1"/>
</dbReference>
<evidence type="ECO:0000313" key="7">
    <source>
        <dbReference type="EMBL" id="CAE6474141.1"/>
    </source>
</evidence>
<dbReference type="GO" id="GO:0008721">
    <property type="term" value="F:D-serine ammonia-lyase activity"/>
    <property type="evidence" value="ECO:0007669"/>
    <property type="project" value="TreeGrafter"/>
</dbReference>
<proteinExistence type="inferred from homology"/>
<evidence type="ECO:0000259" key="6">
    <source>
        <dbReference type="Pfam" id="PF12680"/>
    </source>
</evidence>
<dbReference type="GO" id="GO:0000287">
    <property type="term" value="F:magnesium ion binding"/>
    <property type="evidence" value="ECO:0007669"/>
    <property type="project" value="TreeGrafter"/>
</dbReference>
<keyword evidence="4" id="KW-0456">Lyase</keyword>
<dbReference type="Gene3D" id="3.10.450.50">
    <property type="match status" value="1"/>
</dbReference>
<dbReference type="SUPFAM" id="SSF53686">
    <property type="entry name" value="Tryptophan synthase beta subunit-like PLP-dependent enzymes"/>
    <property type="match status" value="2"/>
</dbReference>
<evidence type="ECO:0000313" key="8">
    <source>
        <dbReference type="Proteomes" id="UP000663850"/>
    </source>
</evidence>
<dbReference type="Pfam" id="PF13242">
    <property type="entry name" value="Hydrolase_like"/>
    <property type="match status" value="1"/>
</dbReference>
<name>A0A8H3C4X5_9AGAM</name>
<evidence type="ECO:0000256" key="4">
    <source>
        <dbReference type="ARBA" id="ARBA00023239"/>
    </source>
</evidence>